<accession>J0WFT7</accession>
<evidence type="ECO:0008006" key="4">
    <source>
        <dbReference type="Google" id="ProtNLM"/>
    </source>
</evidence>
<protein>
    <recommendedName>
        <fullName evidence="4">DUF2066 domain-containing protein</fullName>
    </recommendedName>
</protein>
<proteinExistence type="predicted"/>
<name>J0WFT7_RHILT</name>
<dbReference type="Proteomes" id="UP000005732">
    <property type="component" value="Unassembled WGS sequence"/>
</dbReference>
<dbReference type="AlphaFoldDB" id="J0WFT7"/>
<dbReference type="EMBL" id="JH719393">
    <property type="protein sequence ID" value="EJC84268.1"/>
    <property type="molecule type" value="Genomic_DNA"/>
</dbReference>
<feature type="chain" id="PRO_5003741261" description="DUF2066 domain-containing protein" evidence="1">
    <location>
        <begin position="35"/>
        <end position="274"/>
    </location>
</feature>
<sequence length="274" mass="30576">MVVFSLIHRDQMIRSRKAFICLMLVLASGVPAGAGSLDELYTSQTIVTGTGEKNRETGFRDCLERVLLRVSGDQRLVERPEMSDLKARGSTFVREYTYRDRLAGKPFHDAQGMDDRPHDLTCYYDQPVVDGLLDGLGSRPWRDKRPVTAVFLEVKRYQQEFRVNASNARDAAMREAFAQAATSMAMTIIFPAPKDSDRAEETPDVTRAAVEMGADVALTGSLVWSDSDFGWVATWHLAQGQESRHWQVRGVNFDEAFRVGVRGVAQILSGNGQP</sequence>
<feature type="signal peptide" evidence="1">
    <location>
        <begin position="1"/>
        <end position="34"/>
    </location>
</feature>
<evidence type="ECO:0000313" key="3">
    <source>
        <dbReference type="Proteomes" id="UP000005732"/>
    </source>
</evidence>
<dbReference type="RefSeq" id="WP_003577147.1">
    <property type="nucleotide sequence ID" value="NZ_JH719393.1"/>
</dbReference>
<evidence type="ECO:0000313" key="2">
    <source>
        <dbReference type="EMBL" id="EJC84268.1"/>
    </source>
</evidence>
<dbReference type="InterPro" id="IPR018642">
    <property type="entry name" value="DUF2066"/>
</dbReference>
<organism evidence="2 3">
    <name type="scientific">Rhizobium leguminosarum bv. trifolii WSM2297</name>
    <dbReference type="NCBI Taxonomy" id="754762"/>
    <lineage>
        <taxon>Bacteria</taxon>
        <taxon>Pseudomonadati</taxon>
        <taxon>Pseudomonadota</taxon>
        <taxon>Alphaproteobacteria</taxon>
        <taxon>Hyphomicrobiales</taxon>
        <taxon>Rhizobiaceae</taxon>
        <taxon>Rhizobium/Agrobacterium group</taxon>
        <taxon>Rhizobium</taxon>
    </lineage>
</organism>
<gene>
    <name evidence="2" type="ORF">Rleg4DRAFT_6078</name>
</gene>
<dbReference type="HOGENOM" id="CLU_1018656_0_0_5"/>
<keyword evidence="1" id="KW-0732">Signal</keyword>
<evidence type="ECO:0000256" key="1">
    <source>
        <dbReference type="SAM" id="SignalP"/>
    </source>
</evidence>
<dbReference type="Pfam" id="PF09839">
    <property type="entry name" value="DUF2066"/>
    <property type="match status" value="1"/>
</dbReference>
<reference evidence="2 3" key="1">
    <citation type="submission" date="2012-02" db="EMBL/GenBank/DDBJ databases">
        <title>Improved High-Quality Draft Sequence of Rhizobium leguminosarum bv. trifolii WSM2297.</title>
        <authorList>
            <consortium name="US DOE Joint Genome Institute"/>
            <person name="Lucas S."/>
            <person name="Han J."/>
            <person name="Lapidus A."/>
            <person name="Cheng J.-F."/>
            <person name="Goodwin L."/>
            <person name="Pitluck S."/>
            <person name="Peters L."/>
            <person name="Ovchinnikova G."/>
            <person name="Zhang X."/>
            <person name="Detter J.C."/>
            <person name="Han C."/>
            <person name="Tapia R."/>
            <person name="Land M."/>
            <person name="Hauser L."/>
            <person name="Kyrpides N."/>
            <person name="Ivanova N."/>
            <person name="Pagani I."/>
            <person name="Brau L."/>
            <person name="Yates R."/>
            <person name="O'Hara G."/>
            <person name="Rui T."/>
            <person name="Howieson J."/>
            <person name="Reeve W."/>
            <person name="Woyke T."/>
        </authorList>
    </citation>
    <scope>NUCLEOTIDE SEQUENCE [LARGE SCALE GENOMIC DNA]</scope>
    <source>
        <strain evidence="2 3">WSM2297</strain>
    </source>
</reference>